<dbReference type="EMBL" id="BK015605">
    <property type="protein sequence ID" value="DAE15476.1"/>
    <property type="molecule type" value="Genomic_DNA"/>
</dbReference>
<proteinExistence type="predicted"/>
<protein>
    <submittedName>
        <fullName evidence="1">Uncharacterized protein</fullName>
    </submittedName>
</protein>
<organism evidence="1">
    <name type="scientific">Siphoviridae sp. ctjOC2</name>
    <dbReference type="NCBI Taxonomy" id="2825632"/>
    <lineage>
        <taxon>Viruses</taxon>
        <taxon>Duplodnaviria</taxon>
        <taxon>Heunggongvirae</taxon>
        <taxon>Uroviricota</taxon>
        <taxon>Caudoviricetes</taxon>
    </lineage>
</organism>
<sequence>MAHSSTSSTSWPWPAPGKTRVVLGVLSSKPSKVLRPPTSR</sequence>
<reference evidence="1" key="1">
    <citation type="journal article" date="2021" name="Proc. Natl. Acad. Sci. U.S.A.">
        <title>A Catalog of Tens of Thousands of Viruses from Human Metagenomes Reveals Hidden Associations with Chronic Diseases.</title>
        <authorList>
            <person name="Tisza M.J."/>
            <person name="Buck C.B."/>
        </authorList>
    </citation>
    <scope>NUCLEOTIDE SEQUENCE</scope>
    <source>
        <strain evidence="1">CtjOC2</strain>
    </source>
</reference>
<name>A0A8S5QAE1_9CAUD</name>
<evidence type="ECO:0000313" key="1">
    <source>
        <dbReference type="EMBL" id="DAE15476.1"/>
    </source>
</evidence>
<accession>A0A8S5QAE1</accession>